<dbReference type="EMBL" id="JADYXP020000019">
    <property type="protein sequence ID" value="KAL0105415.1"/>
    <property type="molecule type" value="Genomic_DNA"/>
</dbReference>
<reference evidence="2 3" key="1">
    <citation type="submission" date="2023-03" db="EMBL/GenBank/DDBJ databases">
        <title>High recombination rates correlate with genetic variation in Cardiocondyla obscurior ants.</title>
        <authorList>
            <person name="Errbii M."/>
        </authorList>
    </citation>
    <scope>NUCLEOTIDE SEQUENCE [LARGE SCALE GENOMIC DNA]</scope>
    <source>
        <strain evidence="2">Alpha-2009</strain>
        <tissue evidence="2">Whole body</tissue>
    </source>
</reference>
<accession>A0AAW2ER08</accession>
<evidence type="ECO:0000313" key="3">
    <source>
        <dbReference type="Proteomes" id="UP001430953"/>
    </source>
</evidence>
<dbReference type="AlphaFoldDB" id="A0AAW2ER08"/>
<proteinExistence type="predicted"/>
<feature type="compositionally biased region" description="Basic residues" evidence="1">
    <location>
        <begin position="306"/>
        <end position="316"/>
    </location>
</feature>
<sequence length="334" mass="38950">MSLFQRSCRIKSGRHQDEDNVHACPRQSLVPRRNFVNPGEHTSASRSKTRTPMEAEFEVRPSGVRSSHKLASCRGRQHSRTAPIWILEAWTRANLAQPDGKCRERATYSVAWSRSLWTCPVVRMREGSWYLVALILPTMRNRLSFKSDGARSGGRGVPRWAREGSERRVAEWCGAQGGWRWRDISFNLNETRINDVKSFKKENTIIYSGFALLRVCANFFHSPNFPESLCRRRRKSRLASTGNRNMETATFKTSTCPPFTSGIILKKFKSHYFSGEYYIRERDRERNRENEKKARTLADSAVKNQPLRKKKKKKKKLEREKERKKNLRRVSPVR</sequence>
<protein>
    <submittedName>
        <fullName evidence="2">Uncharacterized protein</fullName>
    </submittedName>
</protein>
<name>A0AAW2ER08_9HYME</name>
<evidence type="ECO:0000256" key="1">
    <source>
        <dbReference type="SAM" id="MobiDB-lite"/>
    </source>
</evidence>
<organism evidence="2 3">
    <name type="scientific">Cardiocondyla obscurior</name>
    <dbReference type="NCBI Taxonomy" id="286306"/>
    <lineage>
        <taxon>Eukaryota</taxon>
        <taxon>Metazoa</taxon>
        <taxon>Ecdysozoa</taxon>
        <taxon>Arthropoda</taxon>
        <taxon>Hexapoda</taxon>
        <taxon>Insecta</taxon>
        <taxon>Pterygota</taxon>
        <taxon>Neoptera</taxon>
        <taxon>Endopterygota</taxon>
        <taxon>Hymenoptera</taxon>
        <taxon>Apocrita</taxon>
        <taxon>Aculeata</taxon>
        <taxon>Formicoidea</taxon>
        <taxon>Formicidae</taxon>
        <taxon>Myrmicinae</taxon>
        <taxon>Cardiocondyla</taxon>
    </lineage>
</organism>
<feature type="compositionally biased region" description="Basic and acidic residues" evidence="1">
    <location>
        <begin position="283"/>
        <end position="296"/>
    </location>
</feature>
<comment type="caution">
    <text evidence="2">The sequence shown here is derived from an EMBL/GenBank/DDBJ whole genome shotgun (WGS) entry which is preliminary data.</text>
</comment>
<keyword evidence="3" id="KW-1185">Reference proteome</keyword>
<dbReference type="Proteomes" id="UP001430953">
    <property type="component" value="Unassembled WGS sequence"/>
</dbReference>
<feature type="region of interest" description="Disordered" evidence="1">
    <location>
        <begin position="283"/>
        <end position="334"/>
    </location>
</feature>
<gene>
    <name evidence="2" type="ORF">PUN28_016809</name>
</gene>
<evidence type="ECO:0000313" key="2">
    <source>
        <dbReference type="EMBL" id="KAL0105415.1"/>
    </source>
</evidence>
<feature type="region of interest" description="Disordered" evidence="1">
    <location>
        <begin position="1"/>
        <end position="52"/>
    </location>
</feature>